<evidence type="ECO:0000256" key="4">
    <source>
        <dbReference type="ARBA" id="ARBA00009716"/>
    </source>
</evidence>
<dbReference type="EMBL" id="ANOG01000346">
    <property type="protein sequence ID" value="EMI20610.1"/>
    <property type="molecule type" value="Genomic_DNA"/>
</dbReference>
<dbReference type="InterPro" id="IPR036485">
    <property type="entry name" value="Glu_synth_asu_C_sf"/>
</dbReference>
<dbReference type="InterPro" id="IPR002932">
    <property type="entry name" value="Glu_synthdom"/>
</dbReference>
<dbReference type="Pfam" id="PF01645">
    <property type="entry name" value="Glu_synthase"/>
    <property type="match status" value="1"/>
</dbReference>
<dbReference type="SUPFAM" id="SSF69336">
    <property type="entry name" value="Alpha subunit of glutamate synthase, C-terminal domain"/>
    <property type="match status" value="1"/>
</dbReference>
<evidence type="ECO:0000259" key="19">
    <source>
        <dbReference type="Pfam" id="PF01645"/>
    </source>
</evidence>
<comment type="cofactor">
    <cofactor evidence="2">
        <name>[3Fe-4S] cluster</name>
        <dbReference type="ChEBI" id="CHEBI:21137"/>
    </cofactor>
</comment>
<evidence type="ECO:0000256" key="13">
    <source>
        <dbReference type="ARBA" id="ARBA00023014"/>
    </source>
</evidence>
<dbReference type="PATRIC" id="fig|1265738.3.peg.2480"/>
<accession>M5RMS8</accession>
<keyword evidence="12" id="KW-0408">Iron</keyword>
<dbReference type="GO" id="GO:0051538">
    <property type="term" value="F:3 iron, 4 sulfur cluster binding"/>
    <property type="evidence" value="ECO:0007669"/>
    <property type="project" value="UniProtKB-KW"/>
</dbReference>
<comment type="caution">
    <text evidence="20">The sequence shown here is derived from an EMBL/GenBank/DDBJ whole genome shotgun (WGS) entry which is preliminary data.</text>
</comment>
<dbReference type="InterPro" id="IPR013785">
    <property type="entry name" value="Aldolase_TIM"/>
</dbReference>
<keyword evidence="15" id="KW-0003">3Fe-4S</keyword>
<evidence type="ECO:0000259" key="18">
    <source>
        <dbReference type="Pfam" id="PF01493"/>
    </source>
</evidence>
<evidence type="ECO:0000256" key="15">
    <source>
        <dbReference type="ARBA" id="ARBA00023291"/>
    </source>
</evidence>
<keyword evidence="21" id="KW-1185">Reference proteome</keyword>
<organism evidence="20 21">
    <name type="scientific">Rhodopirellula maiorica SM1</name>
    <dbReference type="NCBI Taxonomy" id="1265738"/>
    <lineage>
        <taxon>Bacteria</taxon>
        <taxon>Pseudomonadati</taxon>
        <taxon>Planctomycetota</taxon>
        <taxon>Planctomycetia</taxon>
        <taxon>Pirellulales</taxon>
        <taxon>Pirellulaceae</taxon>
        <taxon>Novipirellula</taxon>
    </lineage>
</organism>
<dbReference type="GO" id="GO:0015930">
    <property type="term" value="F:glutamate synthase activity"/>
    <property type="evidence" value="ECO:0007669"/>
    <property type="project" value="InterPro"/>
</dbReference>
<evidence type="ECO:0000256" key="2">
    <source>
        <dbReference type="ARBA" id="ARBA00001927"/>
    </source>
</evidence>
<evidence type="ECO:0000313" key="21">
    <source>
        <dbReference type="Proteomes" id="UP000011991"/>
    </source>
</evidence>
<dbReference type="Pfam" id="PF01493">
    <property type="entry name" value="GXGXG"/>
    <property type="match status" value="1"/>
</dbReference>
<evidence type="ECO:0000256" key="1">
    <source>
        <dbReference type="ARBA" id="ARBA00001917"/>
    </source>
</evidence>
<comment type="pathway">
    <text evidence="16">Amino-acid biosynthesis.</text>
</comment>
<keyword evidence="7" id="KW-0288">FMN</keyword>
<feature type="domain" description="Glutamate synthase alpha subunit C-terminal" evidence="18">
    <location>
        <begin position="381"/>
        <end position="568"/>
    </location>
</feature>
<proteinExistence type="inferred from homology"/>
<evidence type="ECO:0000256" key="7">
    <source>
        <dbReference type="ARBA" id="ARBA00022643"/>
    </source>
</evidence>
<protein>
    <submittedName>
        <fullName evidence="20">Glutamate synthase (NADH) large subunit</fullName>
    </submittedName>
</protein>
<dbReference type="GO" id="GO:0046872">
    <property type="term" value="F:metal ion binding"/>
    <property type="evidence" value="ECO:0007669"/>
    <property type="project" value="UniProtKB-KW"/>
</dbReference>
<evidence type="ECO:0000256" key="8">
    <source>
        <dbReference type="ARBA" id="ARBA00022723"/>
    </source>
</evidence>
<dbReference type="PANTHER" id="PTHR43100">
    <property type="entry name" value="GLUTAMATE SYNTHASE [NADPH] SMALL CHAIN"/>
    <property type="match status" value="1"/>
</dbReference>
<feature type="region of interest" description="Disordered" evidence="17">
    <location>
        <begin position="21"/>
        <end position="44"/>
    </location>
</feature>
<dbReference type="Gene3D" id="3.20.20.70">
    <property type="entry name" value="Aldolase class I"/>
    <property type="match status" value="1"/>
</dbReference>
<dbReference type="Proteomes" id="UP000011991">
    <property type="component" value="Unassembled WGS sequence"/>
</dbReference>
<comment type="cofactor">
    <cofactor evidence="1">
        <name>FMN</name>
        <dbReference type="ChEBI" id="CHEBI:58210"/>
    </cofactor>
</comment>
<dbReference type="SUPFAM" id="SSF51395">
    <property type="entry name" value="FMN-linked oxidoreductases"/>
    <property type="match status" value="1"/>
</dbReference>
<dbReference type="FunFam" id="2.160.20.60:FF:000001">
    <property type="entry name" value="Glutamate synthase, large subunit"/>
    <property type="match status" value="1"/>
</dbReference>
<evidence type="ECO:0000256" key="3">
    <source>
        <dbReference type="ARBA" id="ARBA00001974"/>
    </source>
</evidence>
<keyword evidence="8" id="KW-0479">Metal-binding</keyword>
<evidence type="ECO:0000256" key="17">
    <source>
        <dbReference type="SAM" id="MobiDB-lite"/>
    </source>
</evidence>
<gene>
    <name evidence="20" type="ORF">RMSM_02471</name>
</gene>
<comment type="cofactor">
    <cofactor evidence="3">
        <name>FAD</name>
        <dbReference type="ChEBI" id="CHEBI:57692"/>
    </cofactor>
</comment>
<evidence type="ECO:0000256" key="12">
    <source>
        <dbReference type="ARBA" id="ARBA00023004"/>
    </source>
</evidence>
<evidence type="ECO:0000256" key="6">
    <source>
        <dbReference type="ARBA" id="ARBA00022630"/>
    </source>
</evidence>
<feature type="compositionally biased region" description="Basic and acidic residues" evidence="17">
    <location>
        <begin position="33"/>
        <end position="44"/>
    </location>
</feature>
<evidence type="ECO:0000256" key="14">
    <source>
        <dbReference type="ARBA" id="ARBA00023164"/>
    </source>
</evidence>
<name>M5RMS8_9BACT</name>
<evidence type="ECO:0000256" key="16">
    <source>
        <dbReference type="ARBA" id="ARBA00029440"/>
    </source>
</evidence>
<evidence type="ECO:0000256" key="11">
    <source>
        <dbReference type="ARBA" id="ARBA00023002"/>
    </source>
</evidence>
<keyword evidence="11" id="KW-0560">Oxidoreductase</keyword>
<dbReference type="InterPro" id="IPR002489">
    <property type="entry name" value="Glu_synth_asu_C"/>
</dbReference>
<evidence type="ECO:0000256" key="5">
    <source>
        <dbReference type="ARBA" id="ARBA00022605"/>
    </source>
</evidence>
<evidence type="ECO:0000256" key="9">
    <source>
        <dbReference type="ARBA" id="ARBA00022827"/>
    </source>
</evidence>
<comment type="similarity">
    <text evidence="4">Belongs to the glutamate synthase family.</text>
</comment>
<keyword evidence="13" id="KW-0411">Iron-sulfur</keyword>
<dbReference type="InterPro" id="IPR051394">
    <property type="entry name" value="Glutamate_Synthase"/>
</dbReference>
<dbReference type="Gene3D" id="2.160.20.60">
    <property type="entry name" value="Glutamate synthase, alpha subunit, C-terminal domain"/>
    <property type="match status" value="1"/>
</dbReference>
<dbReference type="PANTHER" id="PTHR43100:SF1">
    <property type="entry name" value="GLUTAMATE SYNTHASE [NADPH] SMALL CHAIN"/>
    <property type="match status" value="1"/>
</dbReference>
<keyword evidence="9" id="KW-0274">FAD</keyword>
<dbReference type="CDD" id="cd00982">
    <property type="entry name" value="gltB_C"/>
    <property type="match status" value="1"/>
</dbReference>
<reference evidence="20 21" key="1">
    <citation type="journal article" date="2013" name="Mar. Genomics">
        <title>Expression of sulfatases in Rhodopirellula baltica and the diversity of sulfatases in the genus Rhodopirellula.</title>
        <authorList>
            <person name="Wegner C.E."/>
            <person name="Richter-Heitmann T."/>
            <person name="Klindworth A."/>
            <person name="Klockow C."/>
            <person name="Richter M."/>
            <person name="Achstetter T."/>
            <person name="Glockner F.O."/>
            <person name="Harder J."/>
        </authorList>
    </citation>
    <scope>NUCLEOTIDE SEQUENCE [LARGE SCALE GENOMIC DNA]</scope>
    <source>
        <strain evidence="20 21">SM1</strain>
    </source>
</reference>
<dbReference type="CDD" id="cd02808">
    <property type="entry name" value="GltS_FMN"/>
    <property type="match status" value="1"/>
</dbReference>
<evidence type="ECO:0000313" key="20">
    <source>
        <dbReference type="EMBL" id="EMI20610.1"/>
    </source>
</evidence>
<feature type="domain" description="Glutamate synthase" evidence="19">
    <location>
        <begin position="1"/>
        <end position="298"/>
    </location>
</feature>
<dbReference type="AlphaFoldDB" id="M5RMS8"/>
<evidence type="ECO:0000256" key="10">
    <source>
        <dbReference type="ARBA" id="ARBA00022962"/>
    </source>
</evidence>
<keyword evidence="10" id="KW-0315">Glutamine amidotransferase</keyword>
<keyword evidence="6" id="KW-0285">Flavoprotein</keyword>
<dbReference type="GO" id="GO:0006537">
    <property type="term" value="P:glutamate biosynthetic process"/>
    <property type="evidence" value="ECO:0007669"/>
    <property type="project" value="UniProtKB-KW"/>
</dbReference>
<keyword evidence="14" id="KW-0314">Glutamate biosynthesis</keyword>
<keyword evidence="5" id="KW-0028">Amino-acid biosynthesis</keyword>
<sequence>MSFGSISAESHETLAVAMNRLGGKSNTGEGGEDPARFHPLENGDSKRSAIKQIASGRFGVTIEYLTNADELQIKISQGAKPGEGGELPGKKVDKNIARIRYSTPGVGLISPPPHHDIYSIEDLAQLIHDLKNANRAARISVKLVSEVGVGVIASGVAKAHADHILIAGDTGGTGASPLTSIKHAGLPWELGIAETHQVLVLNDLRSRVVLQTDGGLKTGRDVVIAALLGAEEFGFATAPLITLGCIMMRKCHLNTCPVGIATQDPELRAKFTGKPEHVVNYLFMVAEEARRIMAKLGFRTIDEMIGRTDCLKTEEAIRHWKMDGLDLTPILQPANKPHADVDVRCTRAQDHGLDKSLDMTVLLEAAMPALENGTKVTIESPIININRTVGTILSNEVAKRYGQAGLPDGTIHIKLTGSAGQSLGAFLSHGITIELDGDANDYVGKGLSGGRVVVYPPKQSSFVAEDNILVGNVCLYGATGGEAFLRGRAAERFAVRNSGARTVVEGVGDHGCEYMTGGRVVVLGTTGRNFAAGMSGGIAYVWDKKGDFNLNCNLATVELESIEGDEEQAEVKELIQLHYDHTGSAMAKQALEDWGTFVAQCVKVMPRDYKRVLQEMKAQTAASAS</sequence>